<proteinExistence type="predicted"/>
<protein>
    <submittedName>
        <fullName evidence="2">Uncharacterized protein</fullName>
    </submittedName>
</protein>
<sequence>MSARIRVCKEQNLDLISTSDPDLAVELCHVQTLKLSSRSYEVSTFVASTANSCKRVITGALRIPTEDALMNNTITYPQTRQRRSGPCVQRGERQLLEKTNDPPLRQLSEQLPPNNQPRSSPQHASSEGHGKSARSERSKTPKHGNETSQPIQPQAAPPIQTSVHSFKNYQPTSSQRSAKSHNTWPALPQREPTHAPGLEAKAAASSSSGLAAGGRLDQTPQSQLQRRLDPLADPGESPVEQASQNASKSTPPHSPALVQQTCA</sequence>
<reference evidence="2" key="2">
    <citation type="submission" date="2021-09" db="EMBL/GenBank/DDBJ databases">
        <authorList>
            <person name="Jia N."/>
            <person name="Wang J."/>
            <person name="Shi W."/>
            <person name="Du L."/>
            <person name="Sun Y."/>
            <person name="Zhan W."/>
            <person name="Jiang J."/>
            <person name="Wang Q."/>
            <person name="Zhang B."/>
            <person name="Ji P."/>
            <person name="Sakyi L.B."/>
            <person name="Cui X."/>
            <person name="Yuan T."/>
            <person name="Jiang B."/>
            <person name="Yang W."/>
            <person name="Lam T.T.-Y."/>
            <person name="Chang Q."/>
            <person name="Ding S."/>
            <person name="Wang X."/>
            <person name="Zhu J."/>
            <person name="Ruan X."/>
            <person name="Zhao L."/>
            <person name="Wei J."/>
            <person name="Que T."/>
            <person name="Du C."/>
            <person name="Cheng J."/>
            <person name="Dai P."/>
            <person name="Han X."/>
            <person name="Huang E."/>
            <person name="Gao Y."/>
            <person name="Liu J."/>
            <person name="Shao H."/>
            <person name="Ye R."/>
            <person name="Li L."/>
            <person name="Wei W."/>
            <person name="Wang X."/>
            <person name="Wang C."/>
            <person name="Huo Q."/>
            <person name="Li W."/>
            <person name="Guo W."/>
            <person name="Chen H."/>
            <person name="Chen S."/>
            <person name="Zhou L."/>
            <person name="Zhou L."/>
            <person name="Ni X."/>
            <person name="Tian J."/>
            <person name="Zhou Y."/>
            <person name="Sheng Y."/>
            <person name="Liu T."/>
            <person name="Pan Y."/>
            <person name="Xia L."/>
            <person name="Li J."/>
            <person name="Zhao F."/>
            <person name="Cao W."/>
        </authorList>
    </citation>
    <scope>NUCLEOTIDE SEQUENCE</scope>
    <source>
        <strain evidence="2">Rmic-2018</strain>
        <tissue evidence="2">Larvae</tissue>
    </source>
</reference>
<feature type="compositionally biased region" description="Low complexity" evidence="1">
    <location>
        <begin position="197"/>
        <end position="214"/>
    </location>
</feature>
<gene>
    <name evidence="2" type="ORF">HPB51_012586</name>
</gene>
<feature type="compositionally biased region" description="Polar residues" evidence="1">
    <location>
        <begin position="240"/>
        <end position="263"/>
    </location>
</feature>
<feature type="compositionally biased region" description="Basic and acidic residues" evidence="1">
    <location>
        <begin position="126"/>
        <end position="145"/>
    </location>
</feature>
<name>A0A9J6DGG8_RHIMP</name>
<evidence type="ECO:0000313" key="2">
    <source>
        <dbReference type="EMBL" id="KAH8021191.1"/>
    </source>
</evidence>
<dbReference type="Proteomes" id="UP000821866">
    <property type="component" value="Chromosome 7"/>
</dbReference>
<dbReference type="EMBL" id="JABSTU010000009">
    <property type="protein sequence ID" value="KAH8021191.1"/>
    <property type="molecule type" value="Genomic_DNA"/>
</dbReference>
<feature type="compositionally biased region" description="Polar residues" evidence="1">
    <location>
        <begin position="107"/>
        <end position="125"/>
    </location>
</feature>
<feature type="region of interest" description="Disordered" evidence="1">
    <location>
        <begin position="95"/>
        <end position="156"/>
    </location>
</feature>
<comment type="caution">
    <text evidence="2">The sequence shown here is derived from an EMBL/GenBank/DDBJ whole genome shotgun (WGS) entry which is preliminary data.</text>
</comment>
<dbReference type="AlphaFoldDB" id="A0A9J6DGG8"/>
<organism evidence="2 3">
    <name type="scientific">Rhipicephalus microplus</name>
    <name type="common">Cattle tick</name>
    <name type="synonym">Boophilus microplus</name>
    <dbReference type="NCBI Taxonomy" id="6941"/>
    <lineage>
        <taxon>Eukaryota</taxon>
        <taxon>Metazoa</taxon>
        <taxon>Ecdysozoa</taxon>
        <taxon>Arthropoda</taxon>
        <taxon>Chelicerata</taxon>
        <taxon>Arachnida</taxon>
        <taxon>Acari</taxon>
        <taxon>Parasitiformes</taxon>
        <taxon>Ixodida</taxon>
        <taxon>Ixodoidea</taxon>
        <taxon>Ixodidae</taxon>
        <taxon>Rhipicephalinae</taxon>
        <taxon>Rhipicephalus</taxon>
        <taxon>Boophilus</taxon>
    </lineage>
</organism>
<feature type="region of interest" description="Disordered" evidence="1">
    <location>
        <begin position="168"/>
        <end position="263"/>
    </location>
</feature>
<evidence type="ECO:0000256" key="1">
    <source>
        <dbReference type="SAM" id="MobiDB-lite"/>
    </source>
</evidence>
<reference evidence="2" key="1">
    <citation type="journal article" date="2020" name="Cell">
        <title>Large-Scale Comparative Analyses of Tick Genomes Elucidate Their Genetic Diversity and Vector Capacities.</title>
        <authorList>
            <consortium name="Tick Genome and Microbiome Consortium (TIGMIC)"/>
            <person name="Jia N."/>
            <person name="Wang J."/>
            <person name="Shi W."/>
            <person name="Du L."/>
            <person name="Sun Y."/>
            <person name="Zhan W."/>
            <person name="Jiang J.F."/>
            <person name="Wang Q."/>
            <person name="Zhang B."/>
            <person name="Ji P."/>
            <person name="Bell-Sakyi L."/>
            <person name="Cui X.M."/>
            <person name="Yuan T.T."/>
            <person name="Jiang B.G."/>
            <person name="Yang W.F."/>
            <person name="Lam T.T."/>
            <person name="Chang Q.C."/>
            <person name="Ding S.J."/>
            <person name="Wang X.J."/>
            <person name="Zhu J.G."/>
            <person name="Ruan X.D."/>
            <person name="Zhao L."/>
            <person name="Wei J.T."/>
            <person name="Ye R.Z."/>
            <person name="Que T.C."/>
            <person name="Du C.H."/>
            <person name="Zhou Y.H."/>
            <person name="Cheng J.X."/>
            <person name="Dai P.F."/>
            <person name="Guo W.B."/>
            <person name="Han X.H."/>
            <person name="Huang E.J."/>
            <person name="Li L.F."/>
            <person name="Wei W."/>
            <person name="Gao Y.C."/>
            <person name="Liu J.Z."/>
            <person name="Shao H.Z."/>
            <person name="Wang X."/>
            <person name="Wang C.C."/>
            <person name="Yang T.C."/>
            <person name="Huo Q.B."/>
            <person name="Li W."/>
            <person name="Chen H.Y."/>
            <person name="Chen S.E."/>
            <person name="Zhou L.G."/>
            <person name="Ni X.B."/>
            <person name="Tian J.H."/>
            <person name="Sheng Y."/>
            <person name="Liu T."/>
            <person name="Pan Y.S."/>
            <person name="Xia L.Y."/>
            <person name="Li J."/>
            <person name="Zhao F."/>
            <person name="Cao W.C."/>
        </authorList>
    </citation>
    <scope>NUCLEOTIDE SEQUENCE</scope>
    <source>
        <strain evidence="2">Rmic-2018</strain>
    </source>
</reference>
<keyword evidence="3" id="KW-1185">Reference proteome</keyword>
<feature type="compositionally biased region" description="Polar residues" evidence="1">
    <location>
        <begin position="168"/>
        <end position="183"/>
    </location>
</feature>
<accession>A0A9J6DGG8</accession>
<evidence type="ECO:0000313" key="3">
    <source>
        <dbReference type="Proteomes" id="UP000821866"/>
    </source>
</evidence>